<gene>
    <name evidence="2" type="ORF">VSP0166_LOCUS10713</name>
</gene>
<dbReference type="InterPro" id="IPR011990">
    <property type="entry name" value="TPR-like_helical_dom_sf"/>
</dbReference>
<reference evidence="2" key="1">
    <citation type="submission" date="2021-01" db="EMBL/GenBank/DDBJ databases">
        <authorList>
            <person name="Corre E."/>
            <person name="Pelletier E."/>
            <person name="Niang G."/>
            <person name="Scheremetjew M."/>
            <person name="Finn R."/>
            <person name="Kale V."/>
            <person name="Holt S."/>
            <person name="Cochrane G."/>
            <person name="Meng A."/>
            <person name="Brown T."/>
            <person name="Cohen L."/>
        </authorList>
    </citation>
    <scope>NUCLEOTIDE SEQUENCE</scope>
    <source>
        <strain evidence="2">DIVA3 518/3/11/1/6</strain>
    </source>
</reference>
<evidence type="ECO:0000256" key="1">
    <source>
        <dbReference type="SAM" id="MobiDB-lite"/>
    </source>
</evidence>
<evidence type="ECO:0000313" key="2">
    <source>
        <dbReference type="EMBL" id="CAE2224912.1"/>
    </source>
</evidence>
<feature type="region of interest" description="Disordered" evidence="1">
    <location>
        <begin position="102"/>
        <end position="125"/>
    </location>
</feature>
<dbReference type="EMBL" id="HBKP01015094">
    <property type="protein sequence ID" value="CAE2224912.1"/>
    <property type="molecule type" value="Transcribed_RNA"/>
</dbReference>
<name>A0A7S4IC25_9EUKA</name>
<protein>
    <submittedName>
        <fullName evidence="2">Uncharacterized protein</fullName>
    </submittedName>
</protein>
<proteinExistence type="predicted"/>
<dbReference type="Gene3D" id="1.25.40.10">
    <property type="entry name" value="Tetratricopeptide repeat domain"/>
    <property type="match status" value="1"/>
</dbReference>
<dbReference type="AlphaFoldDB" id="A0A7S4IC25"/>
<accession>A0A7S4IC25</accession>
<feature type="compositionally biased region" description="Basic and acidic residues" evidence="1">
    <location>
        <begin position="113"/>
        <end position="125"/>
    </location>
</feature>
<organism evidence="2">
    <name type="scientific">Vannella robusta</name>
    <dbReference type="NCBI Taxonomy" id="1487602"/>
    <lineage>
        <taxon>Eukaryota</taxon>
        <taxon>Amoebozoa</taxon>
        <taxon>Discosea</taxon>
        <taxon>Flabellinia</taxon>
        <taxon>Vannellidae</taxon>
        <taxon>Vannella</taxon>
    </lineage>
</organism>
<sequence>MFVASRFALRSHVVDSGRSVIAKRWQWSLEDINTLTSVVTQQKKQKAPRGFQEDKNLQLTTKEVQPTAIQSKQYKRKGKAGTVSVSKLLSIFSDTAIDNTSSPDLLPQGKSKHTGDIKKKHTTGDEKGGVAITSLVSPDLATNQTTMSEIQFCFNGVTIQKESKAETELAKQTTQKLFVAYHITQNYRTITAIIEEMKRSDVLTFDQYAVALLRAFKLSGSLEEFQTAYFTLRAQGYFPDAQMYNMVIRIMSVKEDLTCWGAYNELLLAGFSPSDQALLDLLVHCCKYRSVSHVTEIYARIKQRRVVVPKPRKLQLLEFFIAHNLTTDSYSLLSEFKSDTATYTRYAHKVQESRQKQMAANK</sequence>